<dbReference type="PANTHER" id="PTHR43394">
    <property type="entry name" value="ATP-DEPENDENT PERMEASE MDL1, MITOCHONDRIAL"/>
    <property type="match status" value="1"/>
</dbReference>
<dbReference type="InterPro" id="IPR027417">
    <property type="entry name" value="P-loop_NTPase"/>
</dbReference>
<name>A0ABQ3V5H1_9CHLR</name>
<proteinExistence type="predicted"/>
<reference evidence="4 5" key="1">
    <citation type="journal article" date="2021" name="Int. J. Syst. Evol. Microbiol.">
        <title>Reticulibacter mediterranei gen. nov., sp. nov., within the new family Reticulibacteraceae fam. nov., and Ktedonospora formicarum gen. nov., sp. nov., Ktedonobacter robiniae sp. nov., Dictyobacter formicarum sp. nov. and Dictyobacter arantiisoli sp. nov., belonging to the class Ktedonobacteria.</title>
        <authorList>
            <person name="Yabe S."/>
            <person name="Zheng Y."/>
            <person name="Wang C.M."/>
            <person name="Sakai Y."/>
            <person name="Abe K."/>
            <person name="Yokota A."/>
            <person name="Donadio S."/>
            <person name="Cavaletti L."/>
            <person name="Monciardini P."/>
        </authorList>
    </citation>
    <scope>NUCLEOTIDE SEQUENCE [LARGE SCALE GENOMIC DNA]</scope>
    <source>
        <strain evidence="4 5">SOSP1-30</strain>
    </source>
</reference>
<dbReference type="InterPro" id="IPR017871">
    <property type="entry name" value="ABC_transporter-like_CS"/>
</dbReference>
<gene>
    <name evidence="4" type="ORF">KSB_86250</name>
</gene>
<keyword evidence="1" id="KW-0547">Nucleotide-binding</keyword>
<protein>
    <recommendedName>
        <fullName evidence="3">ABC transporter domain-containing protein</fullName>
    </recommendedName>
</protein>
<dbReference type="PANTHER" id="PTHR43394:SF1">
    <property type="entry name" value="ATP-BINDING CASSETTE SUB-FAMILY B MEMBER 10, MITOCHONDRIAL"/>
    <property type="match status" value="1"/>
</dbReference>
<evidence type="ECO:0000313" key="5">
    <source>
        <dbReference type="Proteomes" id="UP000654345"/>
    </source>
</evidence>
<evidence type="ECO:0000313" key="4">
    <source>
        <dbReference type="EMBL" id="GHO60150.1"/>
    </source>
</evidence>
<dbReference type="RefSeq" id="WP_201376317.1">
    <property type="nucleotide sequence ID" value="NZ_BNJG01000004.1"/>
</dbReference>
<sequence>MLFYYTQLLQTPLLELLDQLRDLQDASASITRVNALFTVTPQVHDGNVEQFPTGPLSIAFSDVSFAYEIGEPVLQDIAFSLPGGNVLGLLGRTGSGKTSIARLLLRLYDPQSGNIHLSGADTLPLDLRSLRLHALRGSIALVTQDIQLFHASLRDNLTFFDPHIPDERLLYALRETGLSAWYQGLPADLDTLLQGNTGLSAGEAQLLVLARVFLRDPPLVILDEASSCLDLASERRLEEALDRVLVGRTVILIAHRLATLRRADYLVILENGHIREQGARQHLQQCPDSYFTHLLQTGMEEVFA</sequence>
<dbReference type="EMBL" id="BNJG01000004">
    <property type="protein sequence ID" value="GHO60150.1"/>
    <property type="molecule type" value="Genomic_DNA"/>
</dbReference>
<accession>A0ABQ3V5H1</accession>
<dbReference type="PROSITE" id="PS00211">
    <property type="entry name" value="ABC_TRANSPORTER_1"/>
    <property type="match status" value="1"/>
</dbReference>
<keyword evidence="5" id="KW-1185">Reference proteome</keyword>
<feature type="domain" description="ABC transporter" evidence="3">
    <location>
        <begin position="58"/>
        <end position="296"/>
    </location>
</feature>
<dbReference type="Pfam" id="PF00005">
    <property type="entry name" value="ABC_tran"/>
    <property type="match status" value="1"/>
</dbReference>
<organism evidence="4 5">
    <name type="scientific">Ktedonobacter robiniae</name>
    <dbReference type="NCBI Taxonomy" id="2778365"/>
    <lineage>
        <taxon>Bacteria</taxon>
        <taxon>Bacillati</taxon>
        <taxon>Chloroflexota</taxon>
        <taxon>Ktedonobacteria</taxon>
        <taxon>Ktedonobacterales</taxon>
        <taxon>Ktedonobacteraceae</taxon>
        <taxon>Ktedonobacter</taxon>
    </lineage>
</organism>
<dbReference type="InterPro" id="IPR039421">
    <property type="entry name" value="Type_1_exporter"/>
</dbReference>
<dbReference type="SUPFAM" id="SSF52540">
    <property type="entry name" value="P-loop containing nucleoside triphosphate hydrolases"/>
    <property type="match status" value="1"/>
</dbReference>
<evidence type="ECO:0000256" key="2">
    <source>
        <dbReference type="ARBA" id="ARBA00022840"/>
    </source>
</evidence>
<keyword evidence="2" id="KW-0067">ATP-binding</keyword>
<dbReference type="Proteomes" id="UP000654345">
    <property type="component" value="Unassembled WGS sequence"/>
</dbReference>
<dbReference type="SMART" id="SM00382">
    <property type="entry name" value="AAA"/>
    <property type="match status" value="1"/>
</dbReference>
<dbReference type="InterPro" id="IPR003593">
    <property type="entry name" value="AAA+_ATPase"/>
</dbReference>
<evidence type="ECO:0000256" key="1">
    <source>
        <dbReference type="ARBA" id="ARBA00022741"/>
    </source>
</evidence>
<dbReference type="InterPro" id="IPR003439">
    <property type="entry name" value="ABC_transporter-like_ATP-bd"/>
</dbReference>
<dbReference type="PROSITE" id="PS50893">
    <property type="entry name" value="ABC_TRANSPORTER_2"/>
    <property type="match status" value="1"/>
</dbReference>
<dbReference type="Gene3D" id="3.40.50.300">
    <property type="entry name" value="P-loop containing nucleotide triphosphate hydrolases"/>
    <property type="match status" value="1"/>
</dbReference>
<comment type="caution">
    <text evidence="4">The sequence shown here is derived from an EMBL/GenBank/DDBJ whole genome shotgun (WGS) entry which is preliminary data.</text>
</comment>
<evidence type="ECO:0000259" key="3">
    <source>
        <dbReference type="PROSITE" id="PS50893"/>
    </source>
</evidence>